<dbReference type="SMART" id="SM00535">
    <property type="entry name" value="RIBOc"/>
    <property type="match status" value="1"/>
</dbReference>
<reference evidence="4" key="1">
    <citation type="journal article" date="2023" name="IMA Fungus">
        <title>Comparative genomic study of the Penicillium genus elucidates a diverse pangenome and 15 lateral gene transfer events.</title>
        <authorList>
            <person name="Petersen C."/>
            <person name="Sorensen T."/>
            <person name="Nielsen M.R."/>
            <person name="Sondergaard T.E."/>
            <person name="Sorensen J.L."/>
            <person name="Fitzpatrick D.A."/>
            <person name="Frisvad J.C."/>
            <person name="Nielsen K.L."/>
        </authorList>
    </citation>
    <scope>NUCLEOTIDE SEQUENCE</scope>
    <source>
        <strain evidence="4">IBT 17514</strain>
    </source>
</reference>
<dbReference type="GO" id="GO:0006369">
    <property type="term" value="P:termination of RNA polymerase II transcription"/>
    <property type="evidence" value="ECO:0007669"/>
    <property type="project" value="TreeGrafter"/>
</dbReference>
<dbReference type="GO" id="GO:0034475">
    <property type="term" value="P:U4 snRNA 3'-end processing"/>
    <property type="evidence" value="ECO:0007669"/>
    <property type="project" value="TreeGrafter"/>
</dbReference>
<dbReference type="PANTHER" id="PTHR11207:SF0">
    <property type="entry name" value="RIBONUCLEASE 3"/>
    <property type="match status" value="1"/>
</dbReference>
<reference evidence="4" key="2">
    <citation type="submission" date="2023-01" db="EMBL/GenBank/DDBJ databases">
        <authorList>
            <person name="Petersen C."/>
        </authorList>
    </citation>
    <scope>NUCLEOTIDE SEQUENCE</scope>
    <source>
        <strain evidence="4">IBT 17514</strain>
    </source>
</reference>
<feature type="region of interest" description="Disordered" evidence="2">
    <location>
        <begin position="1"/>
        <end position="42"/>
    </location>
</feature>
<dbReference type="GO" id="GO:0003723">
    <property type="term" value="F:RNA binding"/>
    <property type="evidence" value="ECO:0007669"/>
    <property type="project" value="UniProtKB-KW"/>
</dbReference>
<dbReference type="InterPro" id="IPR000999">
    <property type="entry name" value="RNase_III_dom"/>
</dbReference>
<name>A0AAD6MS06_9EURO</name>
<dbReference type="GO" id="GO:0005654">
    <property type="term" value="C:nucleoplasm"/>
    <property type="evidence" value="ECO:0007669"/>
    <property type="project" value="TreeGrafter"/>
</dbReference>
<comment type="caution">
    <text evidence="4">The sequence shown here is derived from an EMBL/GenBank/DDBJ whole genome shotgun (WGS) entry which is preliminary data.</text>
</comment>
<evidence type="ECO:0000256" key="2">
    <source>
        <dbReference type="SAM" id="MobiDB-lite"/>
    </source>
</evidence>
<dbReference type="SUPFAM" id="SSF54768">
    <property type="entry name" value="dsRNA-binding domain-like"/>
    <property type="match status" value="1"/>
</dbReference>
<dbReference type="Gene3D" id="1.10.1520.10">
    <property type="entry name" value="Ribonuclease III domain"/>
    <property type="match status" value="1"/>
</dbReference>
<protein>
    <recommendedName>
        <fullName evidence="3">RNase III domain-containing protein</fullName>
    </recommendedName>
</protein>
<evidence type="ECO:0000259" key="3">
    <source>
        <dbReference type="PROSITE" id="PS50142"/>
    </source>
</evidence>
<evidence type="ECO:0000313" key="5">
    <source>
        <dbReference type="Proteomes" id="UP001215712"/>
    </source>
</evidence>
<evidence type="ECO:0000256" key="1">
    <source>
        <dbReference type="ARBA" id="ARBA00022884"/>
    </source>
</evidence>
<dbReference type="EMBL" id="JAQJAN010000018">
    <property type="protein sequence ID" value="KAJ5709640.1"/>
    <property type="molecule type" value="Genomic_DNA"/>
</dbReference>
<dbReference type="Gene3D" id="3.30.160.20">
    <property type="match status" value="1"/>
</dbReference>
<dbReference type="AlphaFoldDB" id="A0AAD6MS06"/>
<keyword evidence="1" id="KW-0694">RNA-binding</keyword>
<dbReference type="PROSITE" id="PS50142">
    <property type="entry name" value="RNASE_3_2"/>
    <property type="match status" value="1"/>
</dbReference>
<gene>
    <name evidence="4" type="ORF">N7493_009931</name>
</gene>
<organism evidence="4 5">
    <name type="scientific">Penicillium malachiteum</name>
    <dbReference type="NCBI Taxonomy" id="1324776"/>
    <lineage>
        <taxon>Eukaryota</taxon>
        <taxon>Fungi</taxon>
        <taxon>Dikarya</taxon>
        <taxon>Ascomycota</taxon>
        <taxon>Pezizomycotina</taxon>
        <taxon>Eurotiomycetes</taxon>
        <taxon>Eurotiomycetidae</taxon>
        <taxon>Eurotiales</taxon>
        <taxon>Aspergillaceae</taxon>
        <taxon>Penicillium</taxon>
    </lineage>
</organism>
<dbReference type="Pfam" id="PF00636">
    <property type="entry name" value="Ribonuclease_3"/>
    <property type="match status" value="1"/>
</dbReference>
<feature type="region of interest" description="Disordered" evidence="2">
    <location>
        <begin position="89"/>
        <end position="126"/>
    </location>
</feature>
<feature type="domain" description="RNase III" evidence="3">
    <location>
        <begin position="115"/>
        <end position="241"/>
    </location>
</feature>
<keyword evidence="5" id="KW-1185">Reference proteome</keyword>
<dbReference type="Proteomes" id="UP001215712">
    <property type="component" value="Unassembled WGS sequence"/>
</dbReference>
<dbReference type="GO" id="GO:0004525">
    <property type="term" value="F:ribonuclease III activity"/>
    <property type="evidence" value="ECO:0007669"/>
    <property type="project" value="InterPro"/>
</dbReference>
<dbReference type="SUPFAM" id="SSF69065">
    <property type="entry name" value="RNase III domain-like"/>
    <property type="match status" value="1"/>
</dbReference>
<sequence length="363" mass="39686">MNSKRSAPSVKNGAAEVPAKRVKVKKSSPTHQDEVPLRDGCPVEGSSCSSRLVLLERLVQNAVNDSEISTLNPEVAHALSVLNEAFNSSSAHSKHNQDSSQVSKTPSLDSSLTESKKKNSRIPTLPSIGNEQLERSVFIHPACGKQHDTSYDRLEILGDAYIELIATKLVWNRFPAISSGQISQIREGLVKNETLAKFSEDYGFDQRASVPAAFSEQPKRLLKTKGDIFEAYVAAIVLSNPRDGYQIAEKWLTSLWTPMLAKLGHQKATLRSKEELAKKIMGKGIKLEYISERDAIDEKGTGTQTFFIGVYLTGWGWEKQHLGSGSGSSKVAAGDEAARDAMANNSSLISKIAEVKKSTERSK</sequence>
<dbReference type="PANTHER" id="PTHR11207">
    <property type="entry name" value="RIBONUCLEASE III"/>
    <property type="match status" value="1"/>
</dbReference>
<accession>A0AAD6MS06</accession>
<evidence type="ECO:0000313" key="4">
    <source>
        <dbReference type="EMBL" id="KAJ5709640.1"/>
    </source>
</evidence>
<dbReference type="GO" id="GO:0006364">
    <property type="term" value="P:rRNA processing"/>
    <property type="evidence" value="ECO:0007669"/>
    <property type="project" value="TreeGrafter"/>
</dbReference>
<proteinExistence type="predicted"/>
<feature type="compositionally biased region" description="Polar residues" evidence="2">
    <location>
        <begin position="98"/>
        <end position="113"/>
    </location>
</feature>
<dbReference type="CDD" id="cd00593">
    <property type="entry name" value="RIBOc"/>
    <property type="match status" value="1"/>
</dbReference>
<dbReference type="InterPro" id="IPR036389">
    <property type="entry name" value="RNase_III_sf"/>
</dbReference>